<reference evidence="3" key="2">
    <citation type="submission" date="2015-01" db="EMBL/GenBank/DDBJ databases">
        <title>Evolutionary Origins and Diversification of the Mycorrhizal Mutualists.</title>
        <authorList>
            <consortium name="DOE Joint Genome Institute"/>
            <consortium name="Mycorrhizal Genomics Consortium"/>
            <person name="Kohler A."/>
            <person name="Kuo A."/>
            <person name="Nagy L.G."/>
            <person name="Floudas D."/>
            <person name="Copeland A."/>
            <person name="Barry K.W."/>
            <person name="Cichocki N."/>
            <person name="Veneault-Fourrey C."/>
            <person name="LaButti K."/>
            <person name="Lindquist E.A."/>
            <person name="Lipzen A."/>
            <person name="Lundell T."/>
            <person name="Morin E."/>
            <person name="Murat C."/>
            <person name="Riley R."/>
            <person name="Ohm R."/>
            <person name="Sun H."/>
            <person name="Tunlid A."/>
            <person name="Henrissat B."/>
            <person name="Grigoriev I.V."/>
            <person name="Hibbett D.S."/>
            <person name="Martin F."/>
        </authorList>
    </citation>
    <scope>NUCLEOTIDE SEQUENCE [LARGE SCALE GENOMIC DNA]</scope>
    <source>
        <strain evidence="3">441</strain>
    </source>
</reference>
<protein>
    <submittedName>
        <fullName evidence="2">Uncharacterized protein</fullName>
    </submittedName>
</protein>
<reference evidence="2 3" key="1">
    <citation type="submission" date="2014-04" db="EMBL/GenBank/DDBJ databases">
        <authorList>
            <consortium name="DOE Joint Genome Institute"/>
            <person name="Kuo A."/>
            <person name="Kohler A."/>
            <person name="Costa M.D."/>
            <person name="Nagy L.G."/>
            <person name="Floudas D."/>
            <person name="Copeland A."/>
            <person name="Barry K.W."/>
            <person name="Cichocki N."/>
            <person name="Veneault-Fourrey C."/>
            <person name="LaButti K."/>
            <person name="Lindquist E.A."/>
            <person name="Lipzen A."/>
            <person name="Lundell T."/>
            <person name="Morin E."/>
            <person name="Murat C."/>
            <person name="Sun H."/>
            <person name="Tunlid A."/>
            <person name="Henrissat B."/>
            <person name="Grigoriev I.V."/>
            <person name="Hibbett D.S."/>
            <person name="Martin F."/>
            <person name="Nordberg H.P."/>
            <person name="Cantor M.N."/>
            <person name="Hua S.X."/>
        </authorList>
    </citation>
    <scope>NUCLEOTIDE SEQUENCE [LARGE SCALE GENOMIC DNA]</scope>
    <source>
        <strain evidence="2 3">441</strain>
    </source>
</reference>
<organism evidence="2 3">
    <name type="scientific">Pisolithus microcarpus 441</name>
    <dbReference type="NCBI Taxonomy" id="765257"/>
    <lineage>
        <taxon>Eukaryota</taxon>
        <taxon>Fungi</taxon>
        <taxon>Dikarya</taxon>
        <taxon>Basidiomycota</taxon>
        <taxon>Agaricomycotina</taxon>
        <taxon>Agaricomycetes</taxon>
        <taxon>Agaricomycetidae</taxon>
        <taxon>Boletales</taxon>
        <taxon>Sclerodermatineae</taxon>
        <taxon>Pisolithaceae</taxon>
        <taxon>Pisolithus</taxon>
    </lineage>
</organism>
<sequence>MPCSTPICIGHKQIDHDWNNCCQPGGGKVGQAPWQKAKSANTISQVAATVTPAPTVTTPQSGGPQVTAPLAAVAIQCPSADSYFRDLSCATYGRVTSGERVMSLAEATFSTILDSGTTTHLIRDLSLFWTFTQDSTVSMQTANQGRLNMEGYGECVAVLKLGDKHIHLQLEHCLHTSANQPISCPSCPDLDRLGQGPRSPRSPNKVPNCPKWSRLSQAL</sequence>
<dbReference type="STRING" id="765257.A0A0C9XJ76"/>
<name>A0A0C9XJ76_9AGAM</name>
<dbReference type="HOGENOM" id="CLU_1261978_0_0_1"/>
<gene>
    <name evidence="2" type="ORF">PISMIDRAFT_121022</name>
</gene>
<keyword evidence="3" id="KW-1185">Reference proteome</keyword>
<dbReference type="EMBL" id="KN834089">
    <property type="protein sequence ID" value="KIK12370.1"/>
    <property type="molecule type" value="Genomic_DNA"/>
</dbReference>
<evidence type="ECO:0000313" key="2">
    <source>
        <dbReference type="EMBL" id="KIK12370.1"/>
    </source>
</evidence>
<feature type="region of interest" description="Disordered" evidence="1">
    <location>
        <begin position="193"/>
        <end position="219"/>
    </location>
</feature>
<evidence type="ECO:0000313" key="3">
    <source>
        <dbReference type="Proteomes" id="UP000054018"/>
    </source>
</evidence>
<dbReference type="Proteomes" id="UP000054018">
    <property type="component" value="Unassembled WGS sequence"/>
</dbReference>
<dbReference type="OrthoDB" id="2688793at2759"/>
<proteinExistence type="predicted"/>
<evidence type="ECO:0000256" key="1">
    <source>
        <dbReference type="SAM" id="MobiDB-lite"/>
    </source>
</evidence>
<dbReference type="AlphaFoldDB" id="A0A0C9XJ76"/>
<accession>A0A0C9XJ76</accession>